<organism evidence="1 2">
    <name type="scientific">Catenovulum sediminis</name>
    <dbReference type="NCBI Taxonomy" id="1740262"/>
    <lineage>
        <taxon>Bacteria</taxon>
        <taxon>Pseudomonadati</taxon>
        <taxon>Pseudomonadota</taxon>
        <taxon>Gammaproteobacteria</taxon>
        <taxon>Alteromonadales</taxon>
        <taxon>Alteromonadaceae</taxon>
        <taxon>Catenovulum</taxon>
    </lineage>
</organism>
<gene>
    <name evidence="1" type="ORF">ABS311_05615</name>
</gene>
<proteinExistence type="predicted"/>
<reference evidence="1 2" key="1">
    <citation type="submission" date="2024-06" db="EMBL/GenBank/DDBJ databases">
        <authorList>
            <person name="Chen R.Y."/>
        </authorList>
    </citation>
    <scope>NUCLEOTIDE SEQUENCE [LARGE SCALE GENOMIC DNA]</scope>
    <source>
        <strain evidence="1 2">D2</strain>
    </source>
</reference>
<evidence type="ECO:0000313" key="2">
    <source>
        <dbReference type="Proteomes" id="UP001467690"/>
    </source>
</evidence>
<protein>
    <submittedName>
        <fullName evidence="1">Uncharacterized protein</fullName>
    </submittedName>
</protein>
<dbReference type="Proteomes" id="UP001467690">
    <property type="component" value="Unassembled WGS sequence"/>
</dbReference>
<dbReference type="RefSeq" id="WP_143873626.1">
    <property type="nucleotide sequence ID" value="NZ_CP041661.1"/>
</dbReference>
<dbReference type="EMBL" id="JBELOE010000110">
    <property type="protein sequence ID" value="MER2491357.1"/>
    <property type="molecule type" value="Genomic_DNA"/>
</dbReference>
<sequence length="92" mass="9761">MYANYTKQEGGGFLGVDGLARKAAYAISGTPEEWAEKTVLDVVRKIKLELGGSVQFVEGYPKINSTPWQDSGEIFNADGLLAPAPLAANSGN</sequence>
<evidence type="ECO:0000313" key="1">
    <source>
        <dbReference type="EMBL" id="MER2491357.1"/>
    </source>
</evidence>
<accession>A0ABV1REM0</accession>
<name>A0ABV1REM0_9ALTE</name>
<comment type="caution">
    <text evidence="1">The sequence shown here is derived from an EMBL/GenBank/DDBJ whole genome shotgun (WGS) entry which is preliminary data.</text>
</comment>
<keyword evidence="2" id="KW-1185">Reference proteome</keyword>